<organism evidence="1 2">
    <name type="scientific">Vibrio xiamenensis</name>
    <dbReference type="NCBI Taxonomy" id="861298"/>
    <lineage>
        <taxon>Bacteria</taxon>
        <taxon>Pseudomonadati</taxon>
        <taxon>Pseudomonadota</taxon>
        <taxon>Gammaproteobacteria</taxon>
        <taxon>Vibrionales</taxon>
        <taxon>Vibrionaceae</taxon>
        <taxon>Vibrio</taxon>
    </lineage>
</organism>
<dbReference type="SUPFAM" id="SSF159270">
    <property type="entry name" value="YmcC-like"/>
    <property type="match status" value="1"/>
</dbReference>
<dbReference type="AlphaFoldDB" id="A0A1G8BLH0"/>
<evidence type="ECO:0000313" key="2">
    <source>
        <dbReference type="Proteomes" id="UP000198854"/>
    </source>
</evidence>
<dbReference type="RefSeq" id="WP_093274250.1">
    <property type="nucleotide sequence ID" value="NZ_FNDD01000013.1"/>
</dbReference>
<gene>
    <name evidence="1" type="ORF">SAMN04488136_113131</name>
</gene>
<dbReference type="Proteomes" id="UP000198854">
    <property type="component" value="Unassembled WGS sequence"/>
</dbReference>
<dbReference type="InterPro" id="IPR023373">
    <property type="entry name" value="YmcC_sf"/>
</dbReference>
<protein>
    <submittedName>
        <fullName evidence="1">Group 4 capsule polysaccharide lipoprotein gfcB, YjbF</fullName>
    </submittedName>
</protein>
<evidence type="ECO:0000313" key="1">
    <source>
        <dbReference type="EMBL" id="SDH34082.1"/>
    </source>
</evidence>
<dbReference type="InterPro" id="IPR021308">
    <property type="entry name" value="GfcB"/>
</dbReference>
<keyword evidence="2" id="KW-1185">Reference proteome</keyword>
<sequence length="221" mass="25426">MKFISLKNAVSFLVSVLLTGCTQNFSDTNATIKEALFGAKDIEISADYLKNLPYASSYVRINNGPQIFMVLAFAETNPDTKQTQLKWLSSDNAMIVTENGRVVKTLNLPEFNLAQLSPKSSLFNFQQQHSEWQAIYDWQPNFDFDHRALISSQKIASQPLASALWNKTVDVWQEQIQFLHSNTHMTNQFWTDKHGQVMKSQQWLIPNKLYVEQEILKPYSE</sequence>
<accession>A0A1G8BLH0</accession>
<reference evidence="1 2" key="1">
    <citation type="submission" date="2016-10" db="EMBL/GenBank/DDBJ databases">
        <authorList>
            <person name="de Groot N.N."/>
        </authorList>
    </citation>
    <scope>NUCLEOTIDE SEQUENCE [LARGE SCALE GENOMIC DNA]</scope>
    <source>
        <strain evidence="1 2">CGMCC 1.10228</strain>
    </source>
</reference>
<dbReference type="Gene3D" id="2.40.360.10">
    <property type="entry name" value="YmcC-like"/>
    <property type="match status" value="1"/>
</dbReference>
<dbReference type="Pfam" id="PF11102">
    <property type="entry name" value="YjbF"/>
    <property type="match status" value="1"/>
</dbReference>
<keyword evidence="1" id="KW-0449">Lipoprotein</keyword>
<dbReference type="OrthoDB" id="5591889at2"/>
<dbReference type="PROSITE" id="PS51257">
    <property type="entry name" value="PROKAR_LIPOPROTEIN"/>
    <property type="match status" value="1"/>
</dbReference>
<dbReference type="STRING" id="861298.SAMN04488136_113131"/>
<name>A0A1G8BLH0_9VIBR</name>
<proteinExistence type="predicted"/>
<dbReference type="EMBL" id="FNDD01000013">
    <property type="protein sequence ID" value="SDH34082.1"/>
    <property type="molecule type" value="Genomic_DNA"/>
</dbReference>